<dbReference type="CDD" id="cd18787">
    <property type="entry name" value="SF2_C_DEAD"/>
    <property type="match status" value="1"/>
</dbReference>
<keyword evidence="3 6" id="KW-0347">Helicase</keyword>
<accession>A0A5Q0UG48</accession>
<evidence type="ECO:0000256" key="4">
    <source>
        <dbReference type="ARBA" id="ARBA00022840"/>
    </source>
</evidence>
<dbReference type="InterPro" id="IPR027417">
    <property type="entry name" value="P-loop_NTPase"/>
</dbReference>
<dbReference type="OrthoDB" id="4631at2157"/>
<evidence type="ECO:0000313" key="10">
    <source>
        <dbReference type="EMBL" id="QGA80371.1"/>
    </source>
</evidence>
<keyword evidence="1 6" id="KW-0547">Nucleotide-binding</keyword>
<feature type="domain" description="DEAD-box RNA helicase Q" evidence="9">
    <location>
        <begin position="1"/>
        <end position="29"/>
    </location>
</feature>
<keyword evidence="11" id="KW-1185">Reference proteome</keyword>
<dbReference type="InterPro" id="IPR011545">
    <property type="entry name" value="DEAD/DEAH_box_helicase_dom"/>
</dbReference>
<evidence type="ECO:0000256" key="6">
    <source>
        <dbReference type="RuleBase" id="RU000492"/>
    </source>
</evidence>
<dbReference type="Pfam" id="PF00270">
    <property type="entry name" value="DEAD"/>
    <property type="match status" value="1"/>
</dbReference>
<dbReference type="RefSeq" id="WP_153550110.1">
    <property type="nucleotide sequence ID" value="NZ_CP040089.1"/>
</dbReference>
<dbReference type="GO" id="GO:0016787">
    <property type="term" value="F:hydrolase activity"/>
    <property type="evidence" value="ECO:0007669"/>
    <property type="project" value="UniProtKB-KW"/>
</dbReference>
<reference evidence="11" key="1">
    <citation type="submission" date="2019-05" db="EMBL/GenBank/DDBJ databases">
        <title>Candidatus Nanohalobium constans, a novel model system to study the DPANN nano-sized archaea: genomic and physiological characterization of a nanoarchaeon co-cultured with its chitinotrophic host.</title>
        <authorList>
            <person name="La Cono V."/>
            <person name="Arcadi E."/>
            <person name="Crisafi F."/>
            <person name="Denaro R."/>
            <person name="La Spada G."/>
            <person name="Messina E."/>
            <person name="Smedile F."/>
            <person name="Toshchakov S.V."/>
            <person name="Shevchenko M.A."/>
            <person name="Golyshin P.N."/>
            <person name="Golyshina O.V."/>
            <person name="Ferrer M."/>
            <person name="Rohde M."/>
            <person name="Mushegian A."/>
            <person name="Sorokin D.Y."/>
            <person name="Giuliano L."/>
            <person name="Yakimov M.M."/>
        </authorList>
    </citation>
    <scope>NUCLEOTIDE SEQUENCE [LARGE SCALE GENOMIC DNA]</scope>
    <source>
        <strain evidence="11">LC1Nh</strain>
    </source>
</reference>
<feature type="domain" description="Helicase ATP-binding" evidence="7">
    <location>
        <begin position="32"/>
        <end position="198"/>
    </location>
</feature>
<name>A0A5Q0UG48_9ARCH</name>
<dbReference type="PROSITE" id="PS51195">
    <property type="entry name" value="Q_MOTIF"/>
    <property type="match status" value="1"/>
</dbReference>
<dbReference type="PANTHER" id="PTHR47959">
    <property type="entry name" value="ATP-DEPENDENT RNA HELICASE RHLE-RELATED"/>
    <property type="match status" value="1"/>
</dbReference>
<sequence length="369" mass="42010">MNFKELGISRPVKENLEANDITEPTEVQQKAIPKVKEGKDLMVESETGSGKTLAFSLPLIEKIDGDHTQALILSPTRELAKQISAEIDMASANSIETVTIYGGVDYEPQIQGAKTANIIVGTPGRVLDLFKKGKINADELEYFVLDEADRMLDMGFQDELEQIISHLPDHKQNLLFGATIPRSLKKMCDRYDIDPETIRIEKSEHTRNLDEKYVNANRDEKLSMLYTFLKKRDRDLSVVFCKTKNTTRWLADKLRKNNIDAQELNGDMNQNQREDVLERFEKGDIKVVVATDVAARGIDVDDVTHVFNYDVPDKADTYTHRIGRAGRQGREGEAITLLEKNDHQKFRKIKKKLDIPRIDEKPDLLDARV</sequence>
<dbReference type="GO" id="GO:0005829">
    <property type="term" value="C:cytosol"/>
    <property type="evidence" value="ECO:0007669"/>
    <property type="project" value="TreeGrafter"/>
</dbReference>
<dbReference type="Proteomes" id="UP000377803">
    <property type="component" value="Chromosome"/>
</dbReference>
<dbReference type="GeneID" id="42364854"/>
<comment type="similarity">
    <text evidence="6">Belongs to the DEAD box helicase family.</text>
</comment>
<organism evidence="10 11">
    <name type="scientific">Candidatus Nanohalobium constans</name>
    <dbReference type="NCBI Taxonomy" id="2565781"/>
    <lineage>
        <taxon>Archaea</taxon>
        <taxon>Candidatus Nanohalarchaeota</taxon>
        <taxon>Candidatus Nanohalobia</taxon>
        <taxon>Candidatus Nanohalobiales</taxon>
        <taxon>Candidatus Nanohalobiaceae</taxon>
        <taxon>Candidatus Nanohalobium</taxon>
    </lineage>
</organism>
<dbReference type="PROSITE" id="PS51194">
    <property type="entry name" value="HELICASE_CTER"/>
    <property type="match status" value="1"/>
</dbReference>
<evidence type="ECO:0000259" key="9">
    <source>
        <dbReference type="PROSITE" id="PS51195"/>
    </source>
</evidence>
<evidence type="ECO:0000256" key="1">
    <source>
        <dbReference type="ARBA" id="ARBA00022741"/>
    </source>
</evidence>
<evidence type="ECO:0000313" key="11">
    <source>
        <dbReference type="Proteomes" id="UP000377803"/>
    </source>
</evidence>
<gene>
    <name evidence="10" type="primary">deaD2</name>
    <name evidence="10" type="ORF">LC1Nh_0471</name>
</gene>
<dbReference type="SUPFAM" id="SSF52540">
    <property type="entry name" value="P-loop containing nucleoside triphosphate hydrolases"/>
    <property type="match status" value="1"/>
</dbReference>
<dbReference type="InterPro" id="IPR001650">
    <property type="entry name" value="Helicase_C-like"/>
</dbReference>
<dbReference type="InterPro" id="IPR044742">
    <property type="entry name" value="DEAD/DEAH_RhlB"/>
</dbReference>
<keyword evidence="2 6" id="KW-0378">Hydrolase</keyword>
<dbReference type="SMART" id="SM00487">
    <property type="entry name" value="DEXDc"/>
    <property type="match status" value="1"/>
</dbReference>
<dbReference type="CDD" id="cd00268">
    <property type="entry name" value="DEADc"/>
    <property type="match status" value="1"/>
</dbReference>
<dbReference type="Pfam" id="PF00271">
    <property type="entry name" value="Helicase_C"/>
    <property type="match status" value="1"/>
</dbReference>
<dbReference type="InterPro" id="IPR000629">
    <property type="entry name" value="RNA-helicase_DEAD-box_CS"/>
</dbReference>
<dbReference type="InterPro" id="IPR050079">
    <property type="entry name" value="DEAD_box_RNA_helicase"/>
</dbReference>
<dbReference type="PROSITE" id="PS00039">
    <property type="entry name" value="DEAD_ATP_HELICASE"/>
    <property type="match status" value="1"/>
</dbReference>
<dbReference type="GO" id="GO:0003676">
    <property type="term" value="F:nucleic acid binding"/>
    <property type="evidence" value="ECO:0007669"/>
    <property type="project" value="InterPro"/>
</dbReference>
<feature type="short sequence motif" description="Q motif" evidence="5">
    <location>
        <begin position="1"/>
        <end position="29"/>
    </location>
</feature>
<dbReference type="InterPro" id="IPR014001">
    <property type="entry name" value="Helicase_ATP-bd"/>
</dbReference>
<dbReference type="AlphaFoldDB" id="A0A5Q0UG48"/>
<dbReference type="SMART" id="SM00490">
    <property type="entry name" value="HELICc"/>
    <property type="match status" value="1"/>
</dbReference>
<dbReference type="Gene3D" id="3.40.50.300">
    <property type="entry name" value="P-loop containing nucleotide triphosphate hydrolases"/>
    <property type="match status" value="2"/>
</dbReference>
<protein>
    <submittedName>
        <fullName evidence="10">ATP-dependent RNA helicase DeaD</fullName>
        <ecNumber evidence="10">3.6.4.13</ecNumber>
    </submittedName>
</protein>
<dbReference type="KEGG" id="ncon:LC1Nh_0471"/>
<dbReference type="PROSITE" id="PS51192">
    <property type="entry name" value="HELICASE_ATP_BIND_1"/>
    <property type="match status" value="1"/>
</dbReference>
<dbReference type="GO" id="GO:0140097">
    <property type="term" value="F:catalytic activity, acting on DNA"/>
    <property type="evidence" value="ECO:0007669"/>
    <property type="project" value="UniProtKB-ARBA"/>
</dbReference>
<evidence type="ECO:0000256" key="3">
    <source>
        <dbReference type="ARBA" id="ARBA00022806"/>
    </source>
</evidence>
<evidence type="ECO:0000259" key="7">
    <source>
        <dbReference type="PROSITE" id="PS51192"/>
    </source>
</evidence>
<dbReference type="GO" id="GO:0003724">
    <property type="term" value="F:RNA helicase activity"/>
    <property type="evidence" value="ECO:0007669"/>
    <property type="project" value="UniProtKB-EC"/>
</dbReference>
<dbReference type="EC" id="3.6.4.13" evidence="10"/>
<proteinExistence type="inferred from homology"/>
<evidence type="ECO:0000256" key="2">
    <source>
        <dbReference type="ARBA" id="ARBA00022801"/>
    </source>
</evidence>
<dbReference type="PANTHER" id="PTHR47959:SF13">
    <property type="entry name" value="ATP-DEPENDENT RNA HELICASE RHLE"/>
    <property type="match status" value="1"/>
</dbReference>
<dbReference type="GO" id="GO:0005524">
    <property type="term" value="F:ATP binding"/>
    <property type="evidence" value="ECO:0007669"/>
    <property type="project" value="UniProtKB-KW"/>
</dbReference>
<dbReference type="InterPro" id="IPR014014">
    <property type="entry name" value="RNA_helicase_DEAD_Q_motif"/>
</dbReference>
<feature type="domain" description="Helicase C-terminal" evidence="8">
    <location>
        <begin position="221"/>
        <end position="369"/>
    </location>
</feature>
<evidence type="ECO:0000256" key="5">
    <source>
        <dbReference type="PROSITE-ProRule" id="PRU00552"/>
    </source>
</evidence>
<keyword evidence="4 6" id="KW-0067">ATP-binding</keyword>
<evidence type="ECO:0000259" key="8">
    <source>
        <dbReference type="PROSITE" id="PS51194"/>
    </source>
</evidence>
<dbReference type="EMBL" id="CP040089">
    <property type="protein sequence ID" value="QGA80371.1"/>
    <property type="molecule type" value="Genomic_DNA"/>
</dbReference>